<dbReference type="RefSeq" id="WP_187037723.1">
    <property type="nucleotide sequence ID" value="NZ_CP060286.1"/>
</dbReference>
<comment type="similarity">
    <text evidence="1">Belongs to the UPF0122 family.</text>
</comment>
<gene>
    <name evidence="3" type="ORF">HCR03_08700</name>
</gene>
<dbReference type="Gene3D" id="1.10.10.10">
    <property type="entry name" value="Winged helix-like DNA-binding domain superfamily/Winged helix DNA-binding domain"/>
    <property type="match status" value="1"/>
</dbReference>
<evidence type="ECO:0000313" key="3">
    <source>
        <dbReference type="EMBL" id="QNK42269.1"/>
    </source>
</evidence>
<dbReference type="EMBL" id="CP060286">
    <property type="protein sequence ID" value="QNK42269.1"/>
    <property type="molecule type" value="Genomic_DNA"/>
</dbReference>
<organism evidence="3 4">
    <name type="scientific">Caproicibacter fermentans</name>
    <dbReference type="NCBI Taxonomy" id="2576756"/>
    <lineage>
        <taxon>Bacteria</taxon>
        <taxon>Bacillati</taxon>
        <taxon>Bacillota</taxon>
        <taxon>Clostridia</taxon>
        <taxon>Eubacteriales</taxon>
        <taxon>Acutalibacteraceae</taxon>
        <taxon>Caproicibacter</taxon>
    </lineage>
</organism>
<dbReference type="InterPro" id="IPR013324">
    <property type="entry name" value="RNA_pol_sigma_r3/r4-like"/>
</dbReference>
<sequence length="163" mass="19087">MKNYKENDYALNKFSQGIVYKFADRIVEITLSDYLAENPDKTEQDFLELKALSDEIYHQQDVTENRTSRLNVSITGLEETEQLATVFLDTELIHRSDVKKAVKAAQKLLESGLLTEVQRRRFLLHFYLGLSIRQIADRESVHQRAVWDSLQWSAKKLKKFFSE</sequence>
<dbReference type="InterPro" id="IPR007394">
    <property type="entry name" value="UPF0122"/>
</dbReference>
<reference evidence="3 4" key="1">
    <citation type="submission" date="2020-08" db="EMBL/GenBank/DDBJ databases">
        <title>The isolate Caproiciproducens sp. 7D4C2 produces n-caproate at mildly acidic conditions from hexoses: genome and rBOX comparison with related strains and chain-elongating bacteria.</title>
        <authorList>
            <person name="Esquivel-Elizondo S."/>
            <person name="Bagci C."/>
            <person name="Temovska M."/>
            <person name="Jeon B.S."/>
            <person name="Bessarab I."/>
            <person name="Williams R.B.H."/>
            <person name="Huson D.H."/>
            <person name="Angenent L.T."/>
        </authorList>
    </citation>
    <scope>NUCLEOTIDE SEQUENCE [LARGE SCALE GENOMIC DNA]</scope>
    <source>
        <strain evidence="3 4">7D4C2</strain>
    </source>
</reference>
<dbReference type="Proteomes" id="UP000515909">
    <property type="component" value="Chromosome"/>
</dbReference>
<name>A0A7G8TF78_9FIRM</name>
<accession>A0A7G8TF78</accession>
<dbReference type="AlphaFoldDB" id="A0A7G8TF78"/>
<evidence type="ECO:0000256" key="1">
    <source>
        <dbReference type="ARBA" id="ARBA00008720"/>
    </source>
</evidence>
<proteinExistence type="inferred from homology"/>
<protein>
    <submittedName>
        <fullName evidence="3">RNA polymerase subunit sigma-24</fullName>
    </submittedName>
</protein>
<evidence type="ECO:0000256" key="2">
    <source>
        <dbReference type="ARBA" id="ARBA00024764"/>
    </source>
</evidence>
<comment type="function">
    <text evidence="2">Might take part in the signal recognition particle (SRP) pathway. This is inferred from the conservation of its genetic proximity to ftsY/ffh. May be a regulatory protein.</text>
</comment>
<dbReference type="SUPFAM" id="SSF88659">
    <property type="entry name" value="Sigma3 and sigma4 domains of RNA polymerase sigma factors"/>
    <property type="match status" value="1"/>
</dbReference>
<dbReference type="Pfam" id="PF04297">
    <property type="entry name" value="UPF0122"/>
    <property type="match status" value="1"/>
</dbReference>
<dbReference type="KEGG" id="cfem:HCR03_08700"/>
<dbReference type="InterPro" id="IPR036388">
    <property type="entry name" value="WH-like_DNA-bd_sf"/>
</dbReference>
<evidence type="ECO:0000313" key="4">
    <source>
        <dbReference type="Proteomes" id="UP000515909"/>
    </source>
</evidence>